<sequence>MKLNIFKQIDYKPKEITALCSTDTHIYIFRSNKSCEIIDSVTLQSFSYINTGYVIIKSLIYKNSIICISELDELLWINIKNFSIETNKIGYKILDFILYGDKILLTTFNGFIIELKEKELNIKYKTSVLLSCIVQYDDVFLVGAQNKILIFDNNFKLKNEIEIQEGLIKKITYFKDKKFGLVTDTGYFIFLDISLLNIIQKIQIRNSSLNVLLYNSDTFYTSGEDSRLICYKLINNIFVKGYQIDLHYGISNCILLDHKRIFVGNSDGMLSILIPCKDKFTYTKIYDRSVCASTSKDLLLVNNRTHLDLFNLKEENVKLKNKSNKNEKNQLSNLCTFKLLKNIKEDFSVKNVPFSNLLRIYSDFISFSIICDSNIIYSDSKGTNLIELEKSNVNKINLPDLENFRSVNIRTDNNVILLKDFTGSYKFISKDNYMNVNYEIKNEEHNNELLISKDGPYKLVQVKSYDINKSYIFYINDKIKKKVTTLDIIIDIFTFQNELWYFTQTYIYNIDRNKKFEFDAVIYDVKVVNDRIVVVKDDWKYIQKYIKQGIFKKKYSTK</sequence>
<dbReference type="OrthoDB" id="2186662at2759"/>
<dbReference type="Proteomes" id="UP000034350">
    <property type="component" value="Unassembled WGS sequence"/>
</dbReference>
<reference evidence="1 2" key="1">
    <citation type="journal article" date="2015" name="Environ. Microbiol.">
        <title>Genome analyses suggest the presence of polyploidy and recent human-driven expansions in eight global populations of the honeybee pathogen Nosema ceranae.</title>
        <authorList>
            <person name="Pelin A."/>
            <person name="Selman M."/>
            <person name="Aris-Brosou S."/>
            <person name="Farinelli L."/>
            <person name="Corradi N."/>
        </authorList>
    </citation>
    <scope>NUCLEOTIDE SEQUENCE [LARGE SCALE GENOMIC DNA]</scope>
    <source>
        <strain evidence="1 2">PA08 1199</strain>
    </source>
</reference>
<evidence type="ECO:0000313" key="1">
    <source>
        <dbReference type="EMBL" id="KKO76322.1"/>
    </source>
</evidence>
<dbReference type="SUPFAM" id="SSF50998">
    <property type="entry name" value="Quinoprotein alcohol dehydrogenase-like"/>
    <property type="match status" value="1"/>
</dbReference>
<dbReference type="VEuPathDB" id="MicrosporidiaDB:G9O61_00g010450"/>
<gene>
    <name evidence="1" type="ORF">AAJ76_400045969</name>
</gene>
<accession>A0A0F9YV39</accession>
<dbReference type="RefSeq" id="XP_024332064.1">
    <property type="nucleotide sequence ID" value="XM_024475539.1"/>
</dbReference>
<dbReference type="VEuPathDB" id="MicrosporidiaDB:AAJ76_400045969"/>
<dbReference type="VEuPathDB" id="MicrosporidiaDB:NCER_101334"/>
<protein>
    <submittedName>
        <fullName evidence="1">Uncharacterized protein</fullName>
    </submittedName>
</protein>
<comment type="caution">
    <text evidence="1">The sequence shown here is derived from an EMBL/GenBank/DDBJ whole genome shotgun (WGS) entry which is preliminary data.</text>
</comment>
<proteinExistence type="predicted"/>
<name>A0A0F9YV39_9MICR</name>
<dbReference type="InterPro" id="IPR011047">
    <property type="entry name" value="Quinoprotein_ADH-like_sf"/>
</dbReference>
<organism evidence="1 2">
    <name type="scientific">Vairimorpha ceranae</name>
    <dbReference type="NCBI Taxonomy" id="40302"/>
    <lineage>
        <taxon>Eukaryota</taxon>
        <taxon>Fungi</taxon>
        <taxon>Fungi incertae sedis</taxon>
        <taxon>Microsporidia</taxon>
        <taxon>Nosematidae</taxon>
        <taxon>Vairimorpha</taxon>
    </lineage>
</organism>
<keyword evidence="2" id="KW-1185">Reference proteome</keyword>
<dbReference type="AlphaFoldDB" id="A0A0F9YV39"/>
<dbReference type="EMBL" id="JPQZ01000004">
    <property type="protein sequence ID" value="KKO76322.1"/>
    <property type="molecule type" value="Genomic_DNA"/>
</dbReference>
<dbReference type="GeneID" id="36320485"/>
<evidence type="ECO:0000313" key="2">
    <source>
        <dbReference type="Proteomes" id="UP000034350"/>
    </source>
</evidence>